<dbReference type="InterPro" id="IPR013517">
    <property type="entry name" value="FG-GAP"/>
</dbReference>
<keyword evidence="4" id="KW-1185">Reference proteome</keyword>
<dbReference type="Pfam" id="PF13517">
    <property type="entry name" value="FG-GAP_3"/>
    <property type="match status" value="1"/>
</dbReference>
<feature type="signal peptide" evidence="2">
    <location>
        <begin position="1"/>
        <end position="29"/>
    </location>
</feature>
<dbReference type="Proteomes" id="UP000609651">
    <property type="component" value="Unassembled WGS sequence"/>
</dbReference>
<reference evidence="3 4" key="1">
    <citation type="journal article" date="2020" name="Syst. Appl. Microbiol.">
        <title>Alienimonas chondri sp. nov., a novel planctomycete isolated from the biofilm of the red alga Chondrus crispus.</title>
        <authorList>
            <person name="Vitorino I."/>
            <person name="Albuquerque L."/>
            <person name="Wiegand S."/>
            <person name="Kallscheuer N."/>
            <person name="da Costa M.S."/>
            <person name="Lobo-da-Cunha A."/>
            <person name="Jogler C."/>
            <person name="Lage O.M."/>
        </authorList>
    </citation>
    <scope>NUCLEOTIDE SEQUENCE [LARGE SCALE GENOMIC DNA]</scope>
    <source>
        <strain evidence="3 4">LzC2</strain>
    </source>
</reference>
<evidence type="ECO:0008006" key="5">
    <source>
        <dbReference type="Google" id="ProtNLM"/>
    </source>
</evidence>
<sequence length="838" mass="88175">MPRFAPPSFTGSLALLALCGAAWPAPVAAEEEDKPLSAYYGFGELDILKVEDRSEYLRTGDLNGDGLTDILLSDDSNSRLDLFLQRSRPDAEAAGAEEGADEADVNALPDSARYEHIKLSVDQAIYGLIAEDFTADGRTDILYVGDPDRLILLTAPAGEEPGTSDWTATAELDRTERRLPDLQLATGMLAAGDLTGDDLPDVVVIGERVTYLLPGTAGGMLGPAEEIRNTSDDLSLAQIADLDGDGLADLCYTARVGDDRVLAARLQEPNDGPVENDEPAPNVLGPELRFDLKDPRSVTLGEVFAEEAGVEVLAVTGSTGRLTIRKVRRPKLGETTDGESLSGRKLTQYGFGGRGARDFAVGDLDGDGRADVVISDPDGARVILFRQTAAGGLDLGTAYPSLAGVSQVRIGDADGDGSGDLFVLSKTEEVLGRSVWEDGRLTFPVPVNGVENPVAFTLVNVPGAKRAAAFVVTETGRREFKLSLAGAEGKSIDLDLSTDPDRLEAADVDGNGSPDLVLFPGRGKDLMAFGIGADGTPIALKNEGLGPGETTPGAFFAGALAAAPALDADGEPIGPATDLPTILNARGNLARDLTARAGRTGVEEGSADDESGGGTPVLRWSVRDQFNAAEAAAKIAGAVTLDVDGEPGNEVVLIDTGVDKLRIYKRDGSQFAPAGEIETGDLDYQDAVVADLDGDARDDLLLFGEGRFAVLYAGRIDPELTELANYETDLERTFLADSLVGDLNGDGDPDVALLEVRSHFVEILRPTDEGIDRAVYWKLFEEKNFDGEGGGGLQPREGAIADVTGDGRNDLILLVHDRVLIYPQDDGASGENGDSLSP</sequence>
<evidence type="ECO:0000256" key="2">
    <source>
        <dbReference type="SAM" id="SignalP"/>
    </source>
</evidence>
<feature type="chain" id="PRO_5046757520" description="VCBS repeat-containing protein" evidence="2">
    <location>
        <begin position="30"/>
        <end position="838"/>
    </location>
</feature>
<comment type="caution">
    <text evidence="3">The sequence shown here is derived from an EMBL/GenBank/DDBJ whole genome shotgun (WGS) entry which is preliminary data.</text>
</comment>
<protein>
    <recommendedName>
        <fullName evidence="5">VCBS repeat-containing protein</fullName>
    </recommendedName>
</protein>
<dbReference type="EMBL" id="WTPX01000126">
    <property type="protein sequence ID" value="NNJ27167.1"/>
    <property type="molecule type" value="Genomic_DNA"/>
</dbReference>
<evidence type="ECO:0000313" key="3">
    <source>
        <dbReference type="EMBL" id="NNJ27167.1"/>
    </source>
</evidence>
<dbReference type="RefSeq" id="WP_171188929.1">
    <property type="nucleotide sequence ID" value="NZ_WTPX01000126.1"/>
</dbReference>
<dbReference type="SUPFAM" id="SSF69318">
    <property type="entry name" value="Integrin alpha N-terminal domain"/>
    <property type="match status" value="3"/>
</dbReference>
<evidence type="ECO:0000256" key="1">
    <source>
        <dbReference type="ARBA" id="ARBA00022729"/>
    </source>
</evidence>
<evidence type="ECO:0000313" key="4">
    <source>
        <dbReference type="Proteomes" id="UP000609651"/>
    </source>
</evidence>
<proteinExistence type="predicted"/>
<dbReference type="PANTHER" id="PTHR44103:SF1">
    <property type="entry name" value="PROPROTEIN CONVERTASE P"/>
    <property type="match status" value="1"/>
</dbReference>
<name>A0ABX1VIW4_9PLAN</name>
<gene>
    <name evidence="3" type="ORF">LzC2_32670</name>
</gene>
<dbReference type="PANTHER" id="PTHR44103">
    <property type="entry name" value="PROPROTEIN CONVERTASE P"/>
    <property type="match status" value="1"/>
</dbReference>
<dbReference type="Gene3D" id="2.130.10.130">
    <property type="entry name" value="Integrin alpha, N-terminal"/>
    <property type="match status" value="2"/>
</dbReference>
<keyword evidence="1 2" id="KW-0732">Signal</keyword>
<dbReference type="InterPro" id="IPR028994">
    <property type="entry name" value="Integrin_alpha_N"/>
</dbReference>
<accession>A0ABX1VIW4</accession>
<organism evidence="3 4">
    <name type="scientific">Alienimonas chondri</name>
    <dbReference type="NCBI Taxonomy" id="2681879"/>
    <lineage>
        <taxon>Bacteria</taxon>
        <taxon>Pseudomonadati</taxon>
        <taxon>Planctomycetota</taxon>
        <taxon>Planctomycetia</taxon>
        <taxon>Planctomycetales</taxon>
        <taxon>Planctomycetaceae</taxon>
        <taxon>Alienimonas</taxon>
    </lineage>
</organism>